<protein>
    <submittedName>
        <fullName evidence="2">Uncharacterized protein</fullName>
    </submittedName>
</protein>
<dbReference type="GeneID" id="63839996"/>
<evidence type="ECO:0000313" key="2">
    <source>
        <dbReference type="EMBL" id="KAF3770076.1"/>
    </source>
</evidence>
<sequence length="180" mass="19163">MPQTGTLVQGETSSPSMDAVTARVTEVLAQLQSQGTVGVELPGLVKLHGNELALPHYDHVERLVANVELASSYSGPKQQTQQQAGMPKPGDTQQHDFCINNNTTRHKAINENCIAGLEEAPPAIKARIADNVAENESKQYNLIGTRGKLAESSPSTKGPVKKAGVAGAWGWVRALLFGVE</sequence>
<accession>A0A9P5CU33</accession>
<gene>
    <name evidence="2" type="ORF">M406DRAFT_354245</name>
</gene>
<feature type="compositionally biased region" description="Polar residues" evidence="1">
    <location>
        <begin position="72"/>
        <end position="84"/>
    </location>
</feature>
<dbReference type="RefSeq" id="XP_040781037.1">
    <property type="nucleotide sequence ID" value="XM_040922867.1"/>
</dbReference>
<dbReference type="Proteomes" id="UP000803844">
    <property type="component" value="Unassembled WGS sequence"/>
</dbReference>
<dbReference type="EMBL" id="MU032344">
    <property type="protein sequence ID" value="KAF3770076.1"/>
    <property type="molecule type" value="Genomic_DNA"/>
</dbReference>
<feature type="region of interest" description="Disordered" evidence="1">
    <location>
        <begin position="72"/>
        <end position="93"/>
    </location>
</feature>
<name>A0A9P5CU33_CRYP1</name>
<keyword evidence="3" id="KW-1185">Reference proteome</keyword>
<evidence type="ECO:0000256" key="1">
    <source>
        <dbReference type="SAM" id="MobiDB-lite"/>
    </source>
</evidence>
<reference evidence="2" key="1">
    <citation type="journal article" date="2020" name="Phytopathology">
        <title>Genome sequence of the chestnut blight fungus Cryphonectria parasitica EP155: A fundamental resource for an archetypical invasive plant pathogen.</title>
        <authorList>
            <person name="Crouch J.A."/>
            <person name="Dawe A."/>
            <person name="Aerts A."/>
            <person name="Barry K."/>
            <person name="Churchill A.C.L."/>
            <person name="Grimwood J."/>
            <person name="Hillman B."/>
            <person name="Milgroom M.G."/>
            <person name="Pangilinan J."/>
            <person name="Smith M."/>
            <person name="Salamov A."/>
            <person name="Schmutz J."/>
            <person name="Yadav J."/>
            <person name="Grigoriev I.V."/>
            <person name="Nuss D."/>
        </authorList>
    </citation>
    <scope>NUCLEOTIDE SEQUENCE</scope>
    <source>
        <strain evidence="2">EP155</strain>
    </source>
</reference>
<proteinExistence type="predicted"/>
<evidence type="ECO:0000313" key="3">
    <source>
        <dbReference type="Proteomes" id="UP000803844"/>
    </source>
</evidence>
<comment type="caution">
    <text evidence="2">The sequence shown here is derived from an EMBL/GenBank/DDBJ whole genome shotgun (WGS) entry which is preliminary data.</text>
</comment>
<organism evidence="2 3">
    <name type="scientific">Cryphonectria parasitica (strain ATCC 38755 / EP155)</name>
    <dbReference type="NCBI Taxonomy" id="660469"/>
    <lineage>
        <taxon>Eukaryota</taxon>
        <taxon>Fungi</taxon>
        <taxon>Dikarya</taxon>
        <taxon>Ascomycota</taxon>
        <taxon>Pezizomycotina</taxon>
        <taxon>Sordariomycetes</taxon>
        <taxon>Sordariomycetidae</taxon>
        <taxon>Diaporthales</taxon>
        <taxon>Cryphonectriaceae</taxon>
        <taxon>Cryphonectria-Endothia species complex</taxon>
        <taxon>Cryphonectria</taxon>
    </lineage>
</organism>
<dbReference type="AlphaFoldDB" id="A0A9P5CU33"/>